<keyword evidence="3 4" id="KW-0560">Oxidoreductase</keyword>
<dbReference type="InterPro" id="IPR036291">
    <property type="entry name" value="NAD(P)-bd_dom_sf"/>
</dbReference>
<comment type="catalytic activity">
    <reaction evidence="4">
        <text>L-proline + NADP(+) = (S)-1-pyrroline-5-carboxylate + NADPH + 2 H(+)</text>
        <dbReference type="Rhea" id="RHEA:14109"/>
        <dbReference type="ChEBI" id="CHEBI:15378"/>
        <dbReference type="ChEBI" id="CHEBI:17388"/>
        <dbReference type="ChEBI" id="CHEBI:57783"/>
        <dbReference type="ChEBI" id="CHEBI:58349"/>
        <dbReference type="ChEBI" id="CHEBI:60039"/>
        <dbReference type="EC" id="1.5.1.2"/>
    </reaction>
</comment>
<dbReference type="InterPro" id="IPR029036">
    <property type="entry name" value="P5CR_dimer"/>
</dbReference>
<dbReference type="GO" id="GO:0005737">
    <property type="term" value="C:cytoplasm"/>
    <property type="evidence" value="ECO:0007669"/>
    <property type="project" value="UniProtKB-SubCell"/>
</dbReference>
<feature type="domain" description="Pyrroline-5-carboxylate reductase catalytic N-terminal" evidence="6">
    <location>
        <begin position="3"/>
        <end position="93"/>
    </location>
</feature>
<dbReference type="InterPro" id="IPR028939">
    <property type="entry name" value="P5C_Rdtase_cat_N"/>
</dbReference>
<dbReference type="PIRSF" id="PIRSF000193">
    <property type="entry name" value="Pyrrol-5-carb_rd"/>
    <property type="match status" value="1"/>
</dbReference>
<dbReference type="Gene3D" id="3.40.50.720">
    <property type="entry name" value="NAD(P)-binding Rossmann-like Domain"/>
    <property type="match status" value="1"/>
</dbReference>
<keyword evidence="4" id="KW-0028">Amino-acid biosynthesis</keyword>
<keyword evidence="4" id="KW-0963">Cytoplasm</keyword>
<dbReference type="HAMAP" id="MF_01925">
    <property type="entry name" value="P5C_reductase"/>
    <property type="match status" value="1"/>
</dbReference>
<keyword evidence="4" id="KW-0641">Proline biosynthesis</keyword>
<reference evidence="8" key="1">
    <citation type="journal article" date="2020" name="mSystems">
        <title>Genome- and Community-Level Interaction Insights into Carbon Utilization and Element Cycling Functions of Hydrothermarchaeota in Hydrothermal Sediment.</title>
        <authorList>
            <person name="Zhou Z."/>
            <person name="Liu Y."/>
            <person name="Xu W."/>
            <person name="Pan J."/>
            <person name="Luo Z.H."/>
            <person name="Li M."/>
        </authorList>
    </citation>
    <scope>NUCLEOTIDE SEQUENCE [LARGE SCALE GENOMIC DNA]</scope>
    <source>
        <strain evidence="8">SpSt-732</strain>
    </source>
</reference>
<dbReference type="EMBL" id="DTFF01000023">
    <property type="protein sequence ID" value="HGI87295.1"/>
    <property type="molecule type" value="Genomic_DNA"/>
</dbReference>
<feature type="binding site" evidence="5">
    <location>
        <begin position="66"/>
        <end position="69"/>
    </location>
    <ligand>
        <name>NADP(+)</name>
        <dbReference type="ChEBI" id="CHEBI:58349"/>
    </ligand>
</feature>
<feature type="domain" description="Pyrroline-5-carboxylate reductase dimerisation" evidence="7">
    <location>
        <begin position="152"/>
        <end position="254"/>
    </location>
</feature>
<evidence type="ECO:0000259" key="7">
    <source>
        <dbReference type="Pfam" id="PF14748"/>
    </source>
</evidence>
<dbReference type="PANTHER" id="PTHR11645">
    <property type="entry name" value="PYRROLINE-5-CARBOXYLATE REDUCTASE"/>
    <property type="match status" value="1"/>
</dbReference>
<comment type="similarity">
    <text evidence="1 4">Belongs to the pyrroline-5-carboxylate reductase family.</text>
</comment>
<dbReference type="SUPFAM" id="SSF48179">
    <property type="entry name" value="6-phosphogluconate dehydrogenase C-terminal domain-like"/>
    <property type="match status" value="1"/>
</dbReference>
<dbReference type="Gene3D" id="1.10.3730.10">
    <property type="entry name" value="ProC C-terminal domain-like"/>
    <property type="match status" value="1"/>
</dbReference>
<dbReference type="PANTHER" id="PTHR11645:SF0">
    <property type="entry name" value="PYRROLINE-5-CARBOXYLATE REDUCTASE 3"/>
    <property type="match status" value="1"/>
</dbReference>
<dbReference type="EC" id="1.5.1.2" evidence="4"/>
<dbReference type="InterPro" id="IPR008927">
    <property type="entry name" value="6-PGluconate_DH-like_C_sf"/>
</dbReference>
<gene>
    <name evidence="4" type="primary">proC</name>
    <name evidence="8" type="ORF">ENV14_02710</name>
</gene>
<evidence type="ECO:0000256" key="5">
    <source>
        <dbReference type="PIRSR" id="PIRSR000193-1"/>
    </source>
</evidence>
<comment type="subcellular location">
    <subcellularLocation>
        <location evidence="4">Cytoplasm</location>
    </subcellularLocation>
</comment>
<dbReference type="SUPFAM" id="SSF51735">
    <property type="entry name" value="NAD(P)-binding Rossmann-fold domains"/>
    <property type="match status" value="1"/>
</dbReference>
<dbReference type="AlphaFoldDB" id="A0A7C4BBZ7"/>
<sequence>MEVAIVGFGRMGKAIALGLSRAGIDRRSIAVYDVLSEALEEASRLGFKTCEKPSSAVRQADVVIVAVKPGDVERAIKSFAEEVSGKVVVSVAALVKLKTIESLVPRASVYRAMPNIAVEVNKGFIALAPVERKSSDVENVFRALGEVVWVNEKVLDMLTFFSASTPAVVAELYDAFLLSALRAGVPYHIAKKALATVLQGVGALLELREVSSVRDSVVTPGGVTIRVIEKLYTYGAKQKLVEVLRDAYEEYEQMLSS</sequence>
<comment type="catalytic activity">
    <reaction evidence="4">
        <text>L-proline + NAD(+) = (S)-1-pyrroline-5-carboxylate + NADH + 2 H(+)</text>
        <dbReference type="Rhea" id="RHEA:14105"/>
        <dbReference type="ChEBI" id="CHEBI:15378"/>
        <dbReference type="ChEBI" id="CHEBI:17388"/>
        <dbReference type="ChEBI" id="CHEBI:57540"/>
        <dbReference type="ChEBI" id="CHEBI:57945"/>
        <dbReference type="ChEBI" id="CHEBI:60039"/>
        <dbReference type="EC" id="1.5.1.2"/>
    </reaction>
</comment>
<evidence type="ECO:0000256" key="2">
    <source>
        <dbReference type="ARBA" id="ARBA00022857"/>
    </source>
</evidence>
<evidence type="ECO:0000259" key="6">
    <source>
        <dbReference type="Pfam" id="PF03807"/>
    </source>
</evidence>
<proteinExistence type="inferred from homology"/>
<dbReference type="Pfam" id="PF03807">
    <property type="entry name" value="F420_oxidored"/>
    <property type="match status" value="1"/>
</dbReference>
<dbReference type="Pfam" id="PF14748">
    <property type="entry name" value="P5CR_dimer"/>
    <property type="match status" value="1"/>
</dbReference>
<name>A0A7C4BBZ7_9CREN</name>
<comment type="caution">
    <text evidence="8">The sequence shown here is derived from an EMBL/GenBank/DDBJ whole genome shotgun (WGS) entry which is preliminary data.</text>
</comment>
<evidence type="ECO:0000313" key="8">
    <source>
        <dbReference type="EMBL" id="HGI87295.1"/>
    </source>
</evidence>
<comment type="pathway">
    <text evidence="4">Amino-acid biosynthesis; L-proline biosynthesis; L-proline from L-glutamate 5-semialdehyde: step 1/1.</text>
</comment>
<evidence type="ECO:0000256" key="1">
    <source>
        <dbReference type="ARBA" id="ARBA00005525"/>
    </source>
</evidence>
<organism evidence="8">
    <name type="scientific">Ignisphaera aggregans</name>
    <dbReference type="NCBI Taxonomy" id="334771"/>
    <lineage>
        <taxon>Archaea</taxon>
        <taxon>Thermoproteota</taxon>
        <taxon>Thermoprotei</taxon>
        <taxon>Desulfurococcales</taxon>
        <taxon>Desulfurococcaceae</taxon>
        <taxon>Ignisphaera</taxon>
    </lineage>
</organism>
<evidence type="ECO:0000256" key="3">
    <source>
        <dbReference type="ARBA" id="ARBA00023002"/>
    </source>
</evidence>
<dbReference type="GO" id="GO:0004735">
    <property type="term" value="F:pyrroline-5-carboxylate reductase activity"/>
    <property type="evidence" value="ECO:0007669"/>
    <property type="project" value="UniProtKB-UniRule"/>
</dbReference>
<evidence type="ECO:0000256" key="4">
    <source>
        <dbReference type="HAMAP-Rule" id="MF_01925"/>
    </source>
</evidence>
<comment type="function">
    <text evidence="4">Catalyzes the reduction of 1-pyrroline-5-carboxylate (PCA) to L-proline.</text>
</comment>
<dbReference type="InterPro" id="IPR000304">
    <property type="entry name" value="Pyrroline-COOH_reductase"/>
</dbReference>
<keyword evidence="2 4" id="KW-0521">NADP</keyword>
<protein>
    <recommendedName>
        <fullName evidence="4">Pyrroline-5-carboxylate reductase</fullName>
        <shortName evidence="4">P5C reductase</shortName>
        <shortName evidence="4">P5CR</shortName>
        <ecNumber evidence="4">1.5.1.2</ecNumber>
    </recommendedName>
    <alternativeName>
        <fullName evidence="4">PCA reductase</fullName>
    </alternativeName>
</protein>
<dbReference type="GO" id="GO:0055129">
    <property type="term" value="P:L-proline biosynthetic process"/>
    <property type="evidence" value="ECO:0007669"/>
    <property type="project" value="UniProtKB-UniRule"/>
</dbReference>
<dbReference type="UniPathway" id="UPA00098">
    <property type="reaction ID" value="UER00361"/>
</dbReference>
<accession>A0A7C4BBZ7</accession>